<keyword evidence="4" id="KW-1185">Reference proteome</keyword>
<evidence type="ECO:0000313" key="3">
    <source>
        <dbReference type="EMBL" id="GGN03272.1"/>
    </source>
</evidence>
<feature type="compositionally biased region" description="Polar residues" evidence="1">
    <location>
        <begin position="462"/>
        <end position="477"/>
    </location>
</feature>
<gene>
    <name evidence="3" type="ORF">GCM10010967_42480</name>
</gene>
<accession>A0ABQ2IBC4</accession>
<sequence>MKNRILIVLAILWIGSGTRAFAQAEEEKLDLPGDNLNLYAVLKLFQESETLEGFERKLNEEDSEINNLDLDGDNETDYIRVDDSVEGNLHTITLKVAVSDNEDQDVAAFYVEKKDNGEVWIQLVGDEDLYGKDYIIEPNSQSGTVTETPNPGYTGNREAQQEVVQHHVTYAQSWPVIQFIFVPRYVVWRSPWRWHHYPSYWRPWRPRFWHYYYGYHYHWHYYYNGHFRRWPSYRNPVWHTHYYYGGNFRSRSVIVRTRYTRGDYRTTYSRPSSARQGSALFVKRYPKAPTTRERLPDFDKSGRPVITRPSTGRPGTARPGTTRPGTTRPGTTRPEITRPGTGGVTRPSIERPGRGDAERPDNGRPEVTRPGTTRPTNPGVTRPDIERPVRPGAERPETTRPAVTRPEVTRPTTPSRPEVTRPSVERPSRQETPRPAPVERPAPTPRPETSRPAPVERPAPSPRQSTQPSGRQQSQPATPRSSRETERSRP</sequence>
<evidence type="ECO:0000256" key="2">
    <source>
        <dbReference type="SAM" id="SignalP"/>
    </source>
</evidence>
<organism evidence="3 4">
    <name type="scientific">Dyadobacter beijingensis</name>
    <dbReference type="NCBI Taxonomy" id="365489"/>
    <lineage>
        <taxon>Bacteria</taxon>
        <taxon>Pseudomonadati</taxon>
        <taxon>Bacteroidota</taxon>
        <taxon>Cytophagia</taxon>
        <taxon>Cytophagales</taxon>
        <taxon>Spirosomataceae</taxon>
        <taxon>Dyadobacter</taxon>
    </lineage>
</organism>
<comment type="caution">
    <text evidence="3">The sequence shown here is derived from an EMBL/GenBank/DDBJ whole genome shotgun (WGS) entry which is preliminary data.</text>
</comment>
<feature type="compositionally biased region" description="Low complexity" evidence="1">
    <location>
        <begin position="307"/>
        <end position="339"/>
    </location>
</feature>
<feature type="compositionally biased region" description="Basic and acidic residues" evidence="1">
    <location>
        <begin position="423"/>
        <end position="432"/>
    </location>
</feature>
<feature type="compositionally biased region" description="Basic and acidic residues" evidence="1">
    <location>
        <begin position="481"/>
        <end position="490"/>
    </location>
</feature>
<dbReference type="EMBL" id="BMLI01000002">
    <property type="protein sequence ID" value="GGN03272.1"/>
    <property type="molecule type" value="Genomic_DNA"/>
</dbReference>
<feature type="compositionally biased region" description="Basic and acidic residues" evidence="1">
    <location>
        <begin position="348"/>
        <end position="367"/>
    </location>
</feature>
<feature type="compositionally biased region" description="Pro residues" evidence="1">
    <location>
        <begin position="434"/>
        <end position="446"/>
    </location>
</feature>
<reference evidence="4" key="1">
    <citation type="journal article" date="2019" name="Int. J. Syst. Evol. Microbiol.">
        <title>The Global Catalogue of Microorganisms (GCM) 10K type strain sequencing project: providing services to taxonomists for standard genome sequencing and annotation.</title>
        <authorList>
            <consortium name="The Broad Institute Genomics Platform"/>
            <consortium name="The Broad Institute Genome Sequencing Center for Infectious Disease"/>
            <person name="Wu L."/>
            <person name="Ma J."/>
        </authorList>
    </citation>
    <scope>NUCLEOTIDE SEQUENCE [LARGE SCALE GENOMIC DNA]</scope>
    <source>
        <strain evidence="4">CGMCC 1.6375</strain>
    </source>
</reference>
<evidence type="ECO:0000256" key="1">
    <source>
        <dbReference type="SAM" id="MobiDB-lite"/>
    </source>
</evidence>
<dbReference type="RefSeq" id="WP_019940859.1">
    <property type="nucleotide sequence ID" value="NZ_BMLI01000002.1"/>
</dbReference>
<dbReference type="Proteomes" id="UP000632339">
    <property type="component" value="Unassembled WGS sequence"/>
</dbReference>
<feature type="signal peptide" evidence="2">
    <location>
        <begin position="1"/>
        <end position="22"/>
    </location>
</feature>
<feature type="compositionally biased region" description="Basic and acidic residues" evidence="1">
    <location>
        <begin position="383"/>
        <end position="398"/>
    </location>
</feature>
<feature type="compositionally biased region" description="Low complexity" evidence="1">
    <location>
        <begin position="368"/>
        <end position="382"/>
    </location>
</feature>
<evidence type="ECO:0000313" key="4">
    <source>
        <dbReference type="Proteomes" id="UP000632339"/>
    </source>
</evidence>
<proteinExistence type="predicted"/>
<feature type="region of interest" description="Disordered" evidence="1">
    <location>
        <begin position="291"/>
        <end position="490"/>
    </location>
</feature>
<keyword evidence="2" id="KW-0732">Signal</keyword>
<protein>
    <submittedName>
        <fullName evidence="3">Uncharacterized protein</fullName>
    </submittedName>
</protein>
<feature type="compositionally biased region" description="Basic and acidic residues" evidence="1">
    <location>
        <begin position="291"/>
        <end position="302"/>
    </location>
</feature>
<feature type="compositionally biased region" description="Low complexity" evidence="1">
    <location>
        <begin position="399"/>
        <end position="422"/>
    </location>
</feature>
<feature type="chain" id="PRO_5047478519" evidence="2">
    <location>
        <begin position="23"/>
        <end position="490"/>
    </location>
</feature>
<name>A0ABQ2IBC4_9BACT</name>